<dbReference type="InParanoid" id="A0A0C2T6K8"/>
<evidence type="ECO:0000313" key="2">
    <source>
        <dbReference type="Proteomes" id="UP000054549"/>
    </source>
</evidence>
<keyword evidence="2" id="KW-1185">Reference proteome</keyword>
<dbReference type="AlphaFoldDB" id="A0A0C2T6K8"/>
<dbReference type="OrthoDB" id="2530165at2759"/>
<protein>
    <submittedName>
        <fullName evidence="1">Uncharacterized protein</fullName>
    </submittedName>
</protein>
<sequence length="77" mass="8569">MKDACLEAYSLFFPGAPLEDVSTRRITVQEIQQAAGTLGTKLTTVEINEMLEMFSSSPDKSMAFDDFNRMMTVAKLV</sequence>
<dbReference type="Gene3D" id="1.10.238.10">
    <property type="entry name" value="EF-hand"/>
    <property type="match status" value="1"/>
</dbReference>
<proteinExistence type="predicted"/>
<organism evidence="1 2">
    <name type="scientific">Amanita muscaria (strain Koide BX008)</name>
    <dbReference type="NCBI Taxonomy" id="946122"/>
    <lineage>
        <taxon>Eukaryota</taxon>
        <taxon>Fungi</taxon>
        <taxon>Dikarya</taxon>
        <taxon>Basidiomycota</taxon>
        <taxon>Agaricomycotina</taxon>
        <taxon>Agaricomycetes</taxon>
        <taxon>Agaricomycetidae</taxon>
        <taxon>Agaricales</taxon>
        <taxon>Pluteineae</taxon>
        <taxon>Amanitaceae</taxon>
        <taxon>Amanita</taxon>
    </lineage>
</organism>
<dbReference type="HOGENOM" id="CLU_2637582_0_0_1"/>
<name>A0A0C2T6K8_AMAMK</name>
<dbReference type="Proteomes" id="UP000054549">
    <property type="component" value="Unassembled WGS sequence"/>
</dbReference>
<gene>
    <name evidence="1" type="ORF">M378DRAFT_165925</name>
</gene>
<dbReference type="InterPro" id="IPR011992">
    <property type="entry name" value="EF-hand-dom_pair"/>
</dbReference>
<evidence type="ECO:0000313" key="1">
    <source>
        <dbReference type="EMBL" id="KIL62234.1"/>
    </source>
</evidence>
<accession>A0A0C2T6K8</accession>
<dbReference type="SUPFAM" id="SSF47473">
    <property type="entry name" value="EF-hand"/>
    <property type="match status" value="1"/>
</dbReference>
<dbReference type="EMBL" id="KN818273">
    <property type="protein sequence ID" value="KIL62234.1"/>
    <property type="molecule type" value="Genomic_DNA"/>
</dbReference>
<reference evidence="1 2" key="1">
    <citation type="submission" date="2014-04" db="EMBL/GenBank/DDBJ databases">
        <title>Evolutionary Origins and Diversification of the Mycorrhizal Mutualists.</title>
        <authorList>
            <consortium name="DOE Joint Genome Institute"/>
            <consortium name="Mycorrhizal Genomics Consortium"/>
            <person name="Kohler A."/>
            <person name="Kuo A."/>
            <person name="Nagy L.G."/>
            <person name="Floudas D."/>
            <person name="Copeland A."/>
            <person name="Barry K.W."/>
            <person name="Cichocki N."/>
            <person name="Veneault-Fourrey C."/>
            <person name="LaButti K."/>
            <person name="Lindquist E.A."/>
            <person name="Lipzen A."/>
            <person name="Lundell T."/>
            <person name="Morin E."/>
            <person name="Murat C."/>
            <person name="Riley R."/>
            <person name="Ohm R."/>
            <person name="Sun H."/>
            <person name="Tunlid A."/>
            <person name="Henrissat B."/>
            <person name="Grigoriev I.V."/>
            <person name="Hibbett D.S."/>
            <person name="Martin F."/>
        </authorList>
    </citation>
    <scope>NUCLEOTIDE SEQUENCE [LARGE SCALE GENOMIC DNA]</scope>
    <source>
        <strain evidence="1 2">Koide BX008</strain>
    </source>
</reference>